<reference evidence="5 6" key="1">
    <citation type="journal article" date="2016" name="Nat. Commun.">
        <title>Thousands of microbial genomes shed light on interconnected biogeochemical processes in an aquifer system.</title>
        <authorList>
            <person name="Anantharaman K."/>
            <person name="Brown C.T."/>
            <person name="Hug L.A."/>
            <person name="Sharon I."/>
            <person name="Castelle C.J."/>
            <person name="Probst A.J."/>
            <person name="Thomas B.C."/>
            <person name="Singh A."/>
            <person name="Wilkins M.J."/>
            <person name="Karaoz U."/>
            <person name="Brodie E.L."/>
            <person name="Williams K.H."/>
            <person name="Hubbard S.S."/>
            <person name="Banfield J.F."/>
        </authorList>
    </citation>
    <scope>NUCLEOTIDE SEQUENCE [LARGE SCALE GENOMIC DNA]</scope>
</reference>
<feature type="transmembrane region" description="Helical" evidence="4">
    <location>
        <begin position="245"/>
        <end position="263"/>
    </location>
</feature>
<sequence>MKKISGVSAVIPSFNDKQKVFRLLNSLKRSTFPKLEIIVVVNGSPDILTEGKKKYGWVRWIDAGEKNIGQTGCYNLGFANAKATNSILYIDSDVVVDKNMIMRLVDRAESEEKIGIVTPMILYLSDKNWVNQAGADVNLITGQVKVGWGPREDFLISKKVQNSGTVMLFKRKVVDKLGGVDDWFLCYFDPDYCLRAKKAGFDTWYEPEAIAYHDQSKDESFWRPRVLTRAYLLGRNRTLFMRKHGNMFSFSLFLPLLLGYYLVESVRFRKINKFFELLWGTIVGYFYPLNKNVYIPLPKIKK</sequence>
<protein>
    <recommendedName>
        <fullName evidence="7">Glycosyltransferase 2-like domain-containing protein</fullName>
    </recommendedName>
</protein>
<dbReference type="EMBL" id="MFDB01000027">
    <property type="protein sequence ID" value="OGE32346.1"/>
    <property type="molecule type" value="Genomic_DNA"/>
</dbReference>
<evidence type="ECO:0000313" key="6">
    <source>
        <dbReference type="Proteomes" id="UP000177258"/>
    </source>
</evidence>
<dbReference type="SUPFAM" id="SSF53448">
    <property type="entry name" value="Nucleotide-diphospho-sugar transferases"/>
    <property type="match status" value="1"/>
</dbReference>
<dbReference type="GO" id="GO:0016757">
    <property type="term" value="F:glycosyltransferase activity"/>
    <property type="evidence" value="ECO:0007669"/>
    <property type="project" value="UniProtKB-KW"/>
</dbReference>
<keyword evidence="4" id="KW-1133">Transmembrane helix</keyword>
<accession>A0A1F5JUL1</accession>
<gene>
    <name evidence="5" type="ORF">A3D83_03575</name>
</gene>
<dbReference type="PANTHER" id="PTHR43179">
    <property type="entry name" value="RHAMNOSYLTRANSFERASE WBBL"/>
    <property type="match status" value="1"/>
</dbReference>
<dbReference type="AlphaFoldDB" id="A0A1F5JUL1"/>
<proteinExistence type="inferred from homology"/>
<comment type="similarity">
    <text evidence="1">Belongs to the glycosyltransferase 2 family.</text>
</comment>
<evidence type="ECO:0000256" key="1">
    <source>
        <dbReference type="ARBA" id="ARBA00006739"/>
    </source>
</evidence>
<keyword evidence="4" id="KW-0472">Membrane</keyword>
<dbReference type="Gene3D" id="3.90.550.10">
    <property type="entry name" value="Spore Coat Polysaccharide Biosynthesis Protein SpsA, Chain A"/>
    <property type="match status" value="1"/>
</dbReference>
<keyword evidence="3" id="KW-0808">Transferase</keyword>
<dbReference type="InterPro" id="IPR029044">
    <property type="entry name" value="Nucleotide-diphossugar_trans"/>
</dbReference>
<evidence type="ECO:0000256" key="3">
    <source>
        <dbReference type="ARBA" id="ARBA00022679"/>
    </source>
</evidence>
<evidence type="ECO:0000313" key="5">
    <source>
        <dbReference type="EMBL" id="OGE32346.1"/>
    </source>
</evidence>
<organism evidence="5 6">
    <name type="scientific">Candidatus Daviesbacteria bacterium RIFCSPHIGHO2_02_FULL_41_10</name>
    <dbReference type="NCBI Taxonomy" id="1797774"/>
    <lineage>
        <taxon>Bacteria</taxon>
        <taxon>Candidatus Daviesiibacteriota</taxon>
    </lineage>
</organism>
<keyword evidence="2" id="KW-0328">Glycosyltransferase</keyword>
<name>A0A1F5JUL1_9BACT</name>
<dbReference type="Proteomes" id="UP000177258">
    <property type="component" value="Unassembled WGS sequence"/>
</dbReference>
<keyword evidence="4" id="KW-0812">Transmembrane</keyword>
<dbReference type="PANTHER" id="PTHR43179:SF12">
    <property type="entry name" value="GALACTOFURANOSYLTRANSFERASE GLFT2"/>
    <property type="match status" value="1"/>
</dbReference>
<comment type="caution">
    <text evidence="5">The sequence shown here is derived from an EMBL/GenBank/DDBJ whole genome shotgun (WGS) entry which is preliminary data.</text>
</comment>
<evidence type="ECO:0000256" key="2">
    <source>
        <dbReference type="ARBA" id="ARBA00022676"/>
    </source>
</evidence>
<evidence type="ECO:0008006" key="7">
    <source>
        <dbReference type="Google" id="ProtNLM"/>
    </source>
</evidence>
<evidence type="ECO:0000256" key="4">
    <source>
        <dbReference type="SAM" id="Phobius"/>
    </source>
</evidence>
<dbReference type="Pfam" id="PF13641">
    <property type="entry name" value="Glyco_tranf_2_3"/>
    <property type="match status" value="1"/>
</dbReference>